<dbReference type="GO" id="GO:0051879">
    <property type="term" value="F:Hsp90 protein binding"/>
    <property type="evidence" value="ECO:0007669"/>
    <property type="project" value="InterPro"/>
</dbReference>
<reference evidence="4 5" key="1">
    <citation type="submission" date="2016-07" db="EMBL/GenBank/DDBJ databases">
        <title>Pervasive Adenine N6-methylation of Active Genes in Fungi.</title>
        <authorList>
            <consortium name="DOE Joint Genome Institute"/>
            <person name="Mondo S.J."/>
            <person name="Dannebaum R.O."/>
            <person name="Kuo R.C."/>
            <person name="Labutti K."/>
            <person name="Haridas S."/>
            <person name="Kuo A."/>
            <person name="Salamov A."/>
            <person name="Ahrendt S.R."/>
            <person name="Lipzen A."/>
            <person name="Sullivan W."/>
            <person name="Andreopoulos W.B."/>
            <person name="Clum A."/>
            <person name="Lindquist E."/>
            <person name="Daum C."/>
            <person name="Ramamoorthy G.K."/>
            <person name="Gryganskyi A."/>
            <person name="Culley D."/>
            <person name="Magnuson J.K."/>
            <person name="James T.Y."/>
            <person name="O'Malley M.A."/>
            <person name="Stajich J.E."/>
            <person name="Spatafora J.W."/>
            <person name="Visel A."/>
            <person name="Grigoriev I.V."/>
        </authorList>
    </citation>
    <scope>NUCLEOTIDE SEQUENCE [LARGE SCALE GENOMIC DNA]</scope>
    <source>
        <strain evidence="4 5">62-1032</strain>
    </source>
</reference>
<dbReference type="EMBL" id="MCGR01000114">
    <property type="protein sequence ID" value="ORY48411.1"/>
    <property type="molecule type" value="Genomic_DNA"/>
</dbReference>
<dbReference type="AlphaFoldDB" id="A0A1Y2CN04"/>
<organism evidence="4 5">
    <name type="scientific">Leucosporidium creatinivorum</name>
    <dbReference type="NCBI Taxonomy" id="106004"/>
    <lineage>
        <taxon>Eukaryota</taxon>
        <taxon>Fungi</taxon>
        <taxon>Dikarya</taxon>
        <taxon>Basidiomycota</taxon>
        <taxon>Pucciniomycotina</taxon>
        <taxon>Microbotryomycetes</taxon>
        <taxon>Leucosporidiales</taxon>
        <taxon>Leucosporidium</taxon>
    </lineage>
</organism>
<name>A0A1Y2CN04_9BASI</name>
<dbReference type="OrthoDB" id="1564555at2759"/>
<comment type="caution">
    <text evidence="4">The sequence shown here is derived from an EMBL/GenBank/DDBJ whole genome shotgun (WGS) entry which is preliminary data.</text>
</comment>
<dbReference type="PANTHER" id="PTHR22932:SF1">
    <property type="entry name" value="CO-CHAPERONE PROTEIN DAF-41"/>
    <property type="match status" value="1"/>
</dbReference>
<dbReference type="CDD" id="cd06465">
    <property type="entry name" value="p23_hB-ind1_like"/>
    <property type="match status" value="1"/>
</dbReference>
<sequence>MSPPSILWAQRSSEFDEAANVVYLTIDVAELDPSYKLEITPTHISFSGHPTLPAATGTAAKVEPKTYEFELDFFAEVEELKRTLTGKHLALVLKKKVAQEDYWPRLTKEKVKLNFVKTDFSKWKDQDEQEDEEEQPEEPQGPPGGGMGGMPGMGGMGGMGGAGGMDFASMMQGMGGGGDGGMGGMDFEKMMAQMKASGMGGLGGEGGDEGAADLPEEEDSDDDGPPPLEAA</sequence>
<feature type="region of interest" description="Disordered" evidence="2">
    <location>
        <begin position="122"/>
        <end position="158"/>
    </location>
</feature>
<evidence type="ECO:0000259" key="3">
    <source>
        <dbReference type="PROSITE" id="PS51203"/>
    </source>
</evidence>
<accession>A0A1Y2CN04</accession>
<dbReference type="STRING" id="106004.A0A1Y2CN04"/>
<feature type="domain" description="CS" evidence="3">
    <location>
        <begin position="1"/>
        <end position="107"/>
    </location>
</feature>
<dbReference type="InParanoid" id="A0A1Y2CN04"/>
<dbReference type="InterPro" id="IPR008978">
    <property type="entry name" value="HSP20-like_chaperone"/>
</dbReference>
<dbReference type="GO" id="GO:0005829">
    <property type="term" value="C:cytosol"/>
    <property type="evidence" value="ECO:0007669"/>
    <property type="project" value="TreeGrafter"/>
</dbReference>
<keyword evidence="5" id="KW-1185">Reference proteome</keyword>
<dbReference type="Proteomes" id="UP000193467">
    <property type="component" value="Unassembled WGS sequence"/>
</dbReference>
<feature type="compositionally biased region" description="Acidic residues" evidence="2">
    <location>
        <begin position="206"/>
        <end position="224"/>
    </location>
</feature>
<evidence type="ECO:0000256" key="1">
    <source>
        <dbReference type="ARBA" id="ARBA00025733"/>
    </source>
</evidence>
<dbReference type="InterPro" id="IPR045250">
    <property type="entry name" value="p23-like"/>
</dbReference>
<dbReference type="FunCoup" id="A0A1Y2CN04">
    <property type="interactions" value="723"/>
</dbReference>
<feature type="compositionally biased region" description="Acidic residues" evidence="2">
    <location>
        <begin position="127"/>
        <end position="137"/>
    </location>
</feature>
<proteinExistence type="inferred from homology"/>
<dbReference type="GO" id="GO:0006457">
    <property type="term" value="P:protein folding"/>
    <property type="evidence" value="ECO:0007669"/>
    <property type="project" value="TreeGrafter"/>
</dbReference>
<gene>
    <name evidence="4" type="ORF">BCR35DRAFT_322868</name>
</gene>
<feature type="compositionally biased region" description="Gly residues" evidence="2">
    <location>
        <begin position="143"/>
        <end position="158"/>
    </location>
</feature>
<evidence type="ECO:0000313" key="5">
    <source>
        <dbReference type="Proteomes" id="UP000193467"/>
    </source>
</evidence>
<dbReference type="GO" id="GO:0005634">
    <property type="term" value="C:nucleus"/>
    <property type="evidence" value="ECO:0007669"/>
    <property type="project" value="TreeGrafter"/>
</dbReference>
<dbReference type="GO" id="GO:0051087">
    <property type="term" value="F:protein-folding chaperone binding"/>
    <property type="evidence" value="ECO:0007669"/>
    <property type="project" value="TreeGrafter"/>
</dbReference>
<dbReference type="Gene3D" id="2.60.40.790">
    <property type="match status" value="1"/>
</dbReference>
<dbReference type="SUPFAM" id="SSF49764">
    <property type="entry name" value="HSP20-like chaperones"/>
    <property type="match status" value="1"/>
</dbReference>
<dbReference type="PANTHER" id="PTHR22932">
    <property type="entry name" value="TELOMERASE-BINDING PROTEIN P23 HSP90 CO-CHAPERONE"/>
    <property type="match status" value="1"/>
</dbReference>
<dbReference type="InterPro" id="IPR007052">
    <property type="entry name" value="CS_dom"/>
</dbReference>
<comment type="similarity">
    <text evidence="1">Belongs to the p23/wos2 family.</text>
</comment>
<evidence type="ECO:0000256" key="2">
    <source>
        <dbReference type="SAM" id="MobiDB-lite"/>
    </source>
</evidence>
<dbReference type="GO" id="GO:0051131">
    <property type="term" value="P:chaperone-mediated protein complex assembly"/>
    <property type="evidence" value="ECO:0007669"/>
    <property type="project" value="TreeGrafter"/>
</dbReference>
<dbReference type="PROSITE" id="PS51203">
    <property type="entry name" value="CS"/>
    <property type="match status" value="1"/>
</dbReference>
<feature type="region of interest" description="Disordered" evidence="2">
    <location>
        <begin position="195"/>
        <end position="231"/>
    </location>
</feature>
<protein>
    <submittedName>
        <fullName evidence="4">HSP20-like chaperone</fullName>
    </submittedName>
</protein>
<evidence type="ECO:0000313" key="4">
    <source>
        <dbReference type="EMBL" id="ORY48411.1"/>
    </source>
</evidence>